<feature type="region of interest" description="Disordered" evidence="1">
    <location>
        <begin position="72"/>
        <end position="103"/>
    </location>
</feature>
<accession>A0A8H3XFM5</accession>
<gene>
    <name evidence="2" type="ORF">F8M41_000682</name>
</gene>
<comment type="caution">
    <text evidence="2">The sequence shown here is derived from an EMBL/GenBank/DDBJ whole genome shotgun (WGS) entry which is preliminary data.</text>
</comment>
<feature type="compositionally biased region" description="Acidic residues" evidence="1">
    <location>
        <begin position="90"/>
        <end position="103"/>
    </location>
</feature>
<sequence>MTLDVILISPCIGTNILRYAPDQHIISNKVIRELTERKKARLSSTVNNYSSNFNKDSNLLLVTIVLVMQDSNSTENDDSKQNSKSVSDSDNSDSDNNDFDDESKDAQTLVPLHLIKTKIGGQRKQKLSLSLRNHLFPKNIRKTSRTKKMMVLLDWVIQLIMKLDTPKEDH</sequence>
<keyword evidence="3" id="KW-1185">Reference proteome</keyword>
<evidence type="ECO:0000313" key="3">
    <source>
        <dbReference type="Proteomes" id="UP000439903"/>
    </source>
</evidence>
<evidence type="ECO:0000313" key="2">
    <source>
        <dbReference type="EMBL" id="KAF0459891.1"/>
    </source>
</evidence>
<dbReference type="EMBL" id="WTPW01001052">
    <property type="protein sequence ID" value="KAF0459891.1"/>
    <property type="molecule type" value="Genomic_DNA"/>
</dbReference>
<proteinExistence type="predicted"/>
<dbReference type="AlphaFoldDB" id="A0A8H3XFM5"/>
<name>A0A8H3XFM5_GIGMA</name>
<dbReference type="Proteomes" id="UP000439903">
    <property type="component" value="Unassembled WGS sequence"/>
</dbReference>
<protein>
    <submittedName>
        <fullName evidence="2">Uncharacterized protein</fullName>
    </submittedName>
</protein>
<organism evidence="2 3">
    <name type="scientific">Gigaspora margarita</name>
    <dbReference type="NCBI Taxonomy" id="4874"/>
    <lineage>
        <taxon>Eukaryota</taxon>
        <taxon>Fungi</taxon>
        <taxon>Fungi incertae sedis</taxon>
        <taxon>Mucoromycota</taxon>
        <taxon>Glomeromycotina</taxon>
        <taxon>Glomeromycetes</taxon>
        <taxon>Diversisporales</taxon>
        <taxon>Gigasporaceae</taxon>
        <taxon>Gigaspora</taxon>
    </lineage>
</organism>
<evidence type="ECO:0000256" key="1">
    <source>
        <dbReference type="SAM" id="MobiDB-lite"/>
    </source>
</evidence>
<reference evidence="2 3" key="1">
    <citation type="journal article" date="2019" name="Environ. Microbiol.">
        <title>At the nexus of three kingdoms: the genome of the mycorrhizal fungus Gigaspora margarita provides insights into plant, endobacterial and fungal interactions.</title>
        <authorList>
            <person name="Venice F."/>
            <person name="Ghignone S."/>
            <person name="Salvioli di Fossalunga A."/>
            <person name="Amselem J."/>
            <person name="Novero M."/>
            <person name="Xianan X."/>
            <person name="Sedzielewska Toro K."/>
            <person name="Morin E."/>
            <person name="Lipzen A."/>
            <person name="Grigoriev I.V."/>
            <person name="Henrissat B."/>
            <person name="Martin F.M."/>
            <person name="Bonfante P."/>
        </authorList>
    </citation>
    <scope>NUCLEOTIDE SEQUENCE [LARGE SCALE GENOMIC DNA]</scope>
    <source>
        <strain evidence="2 3">BEG34</strain>
    </source>
</reference>